<dbReference type="EMBL" id="JASSPP010000005">
    <property type="protein sequence ID" value="MDK9580641.1"/>
    <property type="molecule type" value="Genomic_DNA"/>
</dbReference>
<keyword evidence="3 7" id="KW-0547">Nucleotide-binding</keyword>
<feature type="binding site" evidence="7">
    <location>
        <begin position="16"/>
        <end position="22"/>
    </location>
    <ligand>
        <name>GTP</name>
        <dbReference type="ChEBI" id="CHEBI:37565"/>
    </ligand>
</feature>
<sequence length="415" mass="46940">MKEKFNTFVILGLQWGDEGKGNIISELAKDADYVVRYQGGNNAGHTVYLNDKKYTLDMLPLGILNTKGKCILGAGVSVNLDTFFDEISVLENEEKSITNIFIDGRAQLIMPYHNKVGKNKTSDNIAYCYMDKILKKGIRVSDLLNLETFSTKLMNNLKEKKDISNEITDDILNFEYIYPKYEEYAKSIKNIIIDSTSEINKAILEGKKILFESSESIMLDTTFGTYPDVSPNLTTVAGVCAGAGIPPKYINNIIGVFKAYSTRVDQGIFPTEIVGQDGNFLRNKGNEYVSKTGVARRCGWLDLVILRYACIINGITELCLTKLDVLSGLKKIKVAIGYEINERIYQVYPINYDDSKGINILYKEFEGWDEDITEIKEYEDLPYNCKRFVEYIEGYLETKITSISVGEKSDQTIRK</sequence>
<feature type="active site" description="Proton acceptor" evidence="7">
    <location>
        <position position="17"/>
    </location>
</feature>
<comment type="subcellular location">
    <subcellularLocation>
        <location evidence="7">Cytoplasm</location>
    </subcellularLocation>
</comment>
<dbReference type="Gene3D" id="3.40.440.10">
    <property type="entry name" value="Adenylosuccinate Synthetase, subunit A, domain 1"/>
    <property type="match status" value="1"/>
</dbReference>
<dbReference type="PANTHER" id="PTHR11846:SF0">
    <property type="entry name" value="ADENYLOSUCCINATE SYNTHETASE"/>
    <property type="match status" value="1"/>
</dbReference>
<evidence type="ECO:0000256" key="3">
    <source>
        <dbReference type="ARBA" id="ARBA00022741"/>
    </source>
</evidence>
<dbReference type="SMART" id="SM00788">
    <property type="entry name" value="Adenylsucc_synt"/>
    <property type="match status" value="1"/>
</dbReference>
<comment type="caution">
    <text evidence="7">Lacks conserved residue(s) required for the propagation of feature annotation.</text>
</comment>
<evidence type="ECO:0000256" key="6">
    <source>
        <dbReference type="ARBA" id="ARBA00023134"/>
    </source>
</evidence>
<dbReference type="GO" id="GO:0004019">
    <property type="term" value="F:adenylosuccinate synthase activity"/>
    <property type="evidence" value="ECO:0007669"/>
    <property type="project" value="UniProtKB-EC"/>
</dbReference>
<dbReference type="Proteomes" id="UP001225134">
    <property type="component" value="Unassembled WGS sequence"/>
</dbReference>
<comment type="similarity">
    <text evidence="7 8">Belongs to the adenylosuccinate synthetase family.</text>
</comment>
<comment type="pathway">
    <text evidence="7 8">Purine metabolism; AMP biosynthesis via de novo pathway; AMP from IMP: step 1/2.</text>
</comment>
<organism evidence="9 10">
    <name type="scientific">Sneathia sanguinegens</name>
    <dbReference type="NCBI Taxonomy" id="40543"/>
    <lineage>
        <taxon>Bacteria</taxon>
        <taxon>Fusobacteriati</taxon>
        <taxon>Fusobacteriota</taxon>
        <taxon>Fusobacteriia</taxon>
        <taxon>Fusobacteriales</taxon>
        <taxon>Leptotrichiaceae</taxon>
        <taxon>Sneathia</taxon>
    </lineage>
</organism>
<feature type="binding site" evidence="7">
    <location>
        <position position="17"/>
    </location>
    <ligand>
        <name>Mg(2+)</name>
        <dbReference type="ChEBI" id="CHEBI:18420"/>
    </ligand>
</feature>
<dbReference type="InterPro" id="IPR001114">
    <property type="entry name" value="Adenylosuccinate_synthetase"/>
</dbReference>
<feature type="binding site" evidence="7">
    <location>
        <begin position="404"/>
        <end position="406"/>
    </location>
    <ligand>
        <name>GTP</name>
        <dbReference type="ChEBI" id="CHEBI:37565"/>
    </ligand>
</feature>
<dbReference type="EC" id="6.3.4.4" evidence="7 8"/>
<feature type="binding site" evidence="7">
    <location>
        <begin position="44"/>
        <end position="46"/>
    </location>
    <ligand>
        <name>GTP</name>
        <dbReference type="ChEBI" id="CHEBI:37565"/>
    </ligand>
</feature>
<dbReference type="PROSITE" id="PS01266">
    <property type="entry name" value="ADENYLOSUCCIN_SYN_1"/>
    <property type="match status" value="1"/>
</dbReference>
<dbReference type="NCBIfam" id="TIGR00184">
    <property type="entry name" value="purA"/>
    <property type="match status" value="1"/>
</dbReference>
<comment type="function">
    <text evidence="7">Plays an important role in the de novo pathway of purine nucleotide biosynthesis. Catalyzes the first committed step in the biosynthesis of AMP from IMP.</text>
</comment>
<gene>
    <name evidence="7" type="primary">purA</name>
    <name evidence="9" type="ORF">QQA45_03820</name>
</gene>
<comment type="caution">
    <text evidence="9">The sequence shown here is derived from an EMBL/GenBank/DDBJ whole genome shotgun (WGS) entry which is preliminary data.</text>
</comment>
<feature type="binding site" evidence="7">
    <location>
        <position position="44"/>
    </location>
    <ligand>
        <name>Mg(2+)</name>
        <dbReference type="ChEBI" id="CHEBI:18420"/>
    </ligand>
</feature>
<feature type="binding site" description="in other chain" evidence="7">
    <location>
        <begin position="42"/>
        <end position="45"/>
    </location>
    <ligand>
        <name>IMP</name>
        <dbReference type="ChEBI" id="CHEBI:58053"/>
        <note>ligand shared between dimeric partners</note>
    </ligand>
</feature>
<feature type="binding site" description="in other chain" evidence="7">
    <location>
        <begin position="17"/>
        <end position="20"/>
    </location>
    <ligand>
        <name>IMP</name>
        <dbReference type="ChEBI" id="CHEBI:58053"/>
        <note>ligand shared between dimeric partners</note>
    </ligand>
</feature>
<keyword evidence="6 7" id="KW-0342">GTP-binding</keyword>
<feature type="binding site" evidence="7">
    <location>
        <begin position="322"/>
        <end position="324"/>
    </location>
    <ligand>
        <name>GTP</name>
        <dbReference type="ChEBI" id="CHEBI:37565"/>
    </ligand>
</feature>
<comment type="cofactor">
    <cofactor evidence="7">
        <name>Mg(2+)</name>
        <dbReference type="ChEBI" id="CHEBI:18420"/>
    </cofactor>
    <text evidence="7">Binds 1 Mg(2+) ion per subunit.</text>
</comment>
<evidence type="ECO:0000256" key="8">
    <source>
        <dbReference type="RuleBase" id="RU000520"/>
    </source>
</evidence>
<reference evidence="9 10" key="1">
    <citation type="submission" date="2023-06" db="EMBL/GenBank/DDBJ databases">
        <title>Antibody response to the Sneathia vaginalis cytopathogenic toxin A during pregnancy.</title>
        <authorList>
            <person name="Mccoy Z.T."/>
            <person name="Serrano M.G."/>
            <person name="Spaine K."/>
            <person name="Edwards D.J."/>
            <person name="Buck G.A."/>
            <person name="Jefferson K."/>
        </authorList>
    </citation>
    <scope>NUCLEOTIDE SEQUENCE [LARGE SCALE GENOMIC DNA]</scope>
    <source>
        <strain evidence="9 10">CCUG 42621</strain>
    </source>
</reference>
<name>A0ABT7HJE5_9FUSO</name>
<keyword evidence="5 7" id="KW-0460">Magnesium</keyword>
<dbReference type="InterPro" id="IPR042111">
    <property type="entry name" value="Adenylosuccinate_synth_dom3"/>
</dbReference>
<evidence type="ECO:0000313" key="10">
    <source>
        <dbReference type="Proteomes" id="UP001225134"/>
    </source>
</evidence>
<feature type="binding site" evidence="7">
    <location>
        <position position="296"/>
    </location>
    <ligand>
        <name>GTP</name>
        <dbReference type="ChEBI" id="CHEBI:37565"/>
    </ligand>
</feature>
<dbReference type="SUPFAM" id="SSF52540">
    <property type="entry name" value="P-loop containing nucleoside triphosphate hydrolases"/>
    <property type="match status" value="1"/>
</dbReference>
<keyword evidence="1 7" id="KW-0436">Ligase</keyword>
<feature type="binding site" description="in other chain" evidence="7">
    <location>
        <position position="121"/>
    </location>
    <ligand>
        <name>IMP</name>
        <dbReference type="ChEBI" id="CHEBI:58053"/>
        <note>ligand shared between dimeric partners</note>
    </ligand>
</feature>
<dbReference type="NCBIfam" id="NF002223">
    <property type="entry name" value="PRK01117.1"/>
    <property type="match status" value="1"/>
</dbReference>
<evidence type="ECO:0000256" key="5">
    <source>
        <dbReference type="ARBA" id="ARBA00022842"/>
    </source>
</evidence>
<evidence type="ECO:0000313" key="9">
    <source>
        <dbReference type="EMBL" id="MDK9580641.1"/>
    </source>
</evidence>
<keyword evidence="7" id="KW-0963">Cytoplasm</keyword>
<comment type="catalytic activity">
    <reaction evidence="7 8">
        <text>IMP + L-aspartate + GTP = N(6)-(1,2-dicarboxyethyl)-AMP + GDP + phosphate + 2 H(+)</text>
        <dbReference type="Rhea" id="RHEA:15753"/>
        <dbReference type="ChEBI" id="CHEBI:15378"/>
        <dbReference type="ChEBI" id="CHEBI:29991"/>
        <dbReference type="ChEBI" id="CHEBI:37565"/>
        <dbReference type="ChEBI" id="CHEBI:43474"/>
        <dbReference type="ChEBI" id="CHEBI:57567"/>
        <dbReference type="ChEBI" id="CHEBI:58053"/>
        <dbReference type="ChEBI" id="CHEBI:58189"/>
        <dbReference type="EC" id="6.3.4.4"/>
    </reaction>
</comment>
<keyword evidence="2 7" id="KW-0479">Metal-binding</keyword>
<evidence type="ECO:0000256" key="1">
    <source>
        <dbReference type="ARBA" id="ARBA00022598"/>
    </source>
</evidence>
<dbReference type="InterPro" id="IPR018220">
    <property type="entry name" value="Adenylosuccin_syn_GTP-bd"/>
</dbReference>
<dbReference type="HAMAP" id="MF_00011">
    <property type="entry name" value="Adenylosucc_synth"/>
    <property type="match status" value="1"/>
</dbReference>
<dbReference type="InterPro" id="IPR042109">
    <property type="entry name" value="Adenylosuccinate_synth_dom1"/>
</dbReference>
<dbReference type="CDD" id="cd03108">
    <property type="entry name" value="AdSS"/>
    <property type="match status" value="1"/>
</dbReference>
<dbReference type="InterPro" id="IPR042110">
    <property type="entry name" value="Adenylosuccinate_synth_dom2"/>
</dbReference>
<dbReference type="RefSeq" id="WP_285152934.1">
    <property type="nucleotide sequence ID" value="NZ_JASSPP010000005.1"/>
</dbReference>
<dbReference type="PANTHER" id="PTHR11846">
    <property type="entry name" value="ADENYLOSUCCINATE SYNTHETASE"/>
    <property type="match status" value="1"/>
</dbReference>
<proteinExistence type="inferred from homology"/>
<dbReference type="Gene3D" id="1.10.300.10">
    <property type="entry name" value="Adenylosuccinate Synthetase, subunit A, domain 2"/>
    <property type="match status" value="1"/>
</dbReference>
<keyword evidence="4 7" id="KW-0658">Purine biosynthesis</keyword>
<accession>A0ABT7HJE5</accession>
<comment type="subunit">
    <text evidence="7">Homodimer.</text>
</comment>
<feature type="binding site" evidence="7">
    <location>
        <position position="135"/>
    </location>
    <ligand>
        <name>IMP</name>
        <dbReference type="ChEBI" id="CHEBI:58053"/>
        <note>ligand shared between dimeric partners</note>
    </ligand>
</feature>
<protein>
    <recommendedName>
        <fullName evidence="7 8">Adenylosuccinate synthetase</fullName>
        <shortName evidence="7">AMPSase</shortName>
        <shortName evidence="7">AdSS</shortName>
        <ecNumber evidence="7 8">6.3.4.4</ecNumber>
    </recommendedName>
    <alternativeName>
        <fullName evidence="7">IMP--aspartate ligase</fullName>
    </alternativeName>
</protein>
<feature type="active site" description="Proton donor" evidence="7">
    <location>
        <position position="45"/>
    </location>
</feature>
<keyword evidence="10" id="KW-1185">Reference proteome</keyword>
<dbReference type="Pfam" id="PF00709">
    <property type="entry name" value="Adenylsucc_synt"/>
    <property type="match status" value="1"/>
</dbReference>
<evidence type="ECO:0000256" key="7">
    <source>
        <dbReference type="HAMAP-Rule" id="MF_00011"/>
    </source>
</evidence>
<evidence type="ECO:0000256" key="4">
    <source>
        <dbReference type="ARBA" id="ARBA00022755"/>
    </source>
</evidence>
<dbReference type="InterPro" id="IPR027417">
    <property type="entry name" value="P-loop_NTPase"/>
</dbReference>
<evidence type="ECO:0000256" key="2">
    <source>
        <dbReference type="ARBA" id="ARBA00022723"/>
    </source>
</evidence>
<dbReference type="Gene3D" id="3.90.170.10">
    <property type="entry name" value="Adenylosuccinate Synthetase, subunit A, domain 3"/>
    <property type="match status" value="1"/>
</dbReference>